<evidence type="ECO:0000256" key="1">
    <source>
        <dbReference type="SAM" id="Phobius"/>
    </source>
</evidence>
<dbReference type="EMBL" id="JAEUBG010005052">
    <property type="protein sequence ID" value="KAH3678904.1"/>
    <property type="molecule type" value="Genomic_DNA"/>
</dbReference>
<organism evidence="2 3">
    <name type="scientific">Wickerhamomyces pijperi</name>
    <name type="common">Yeast</name>
    <name type="synonym">Pichia pijperi</name>
    <dbReference type="NCBI Taxonomy" id="599730"/>
    <lineage>
        <taxon>Eukaryota</taxon>
        <taxon>Fungi</taxon>
        <taxon>Dikarya</taxon>
        <taxon>Ascomycota</taxon>
        <taxon>Saccharomycotina</taxon>
        <taxon>Saccharomycetes</taxon>
        <taxon>Phaffomycetales</taxon>
        <taxon>Wickerhamomycetaceae</taxon>
        <taxon>Wickerhamomyces</taxon>
    </lineage>
</organism>
<evidence type="ECO:0000313" key="2">
    <source>
        <dbReference type="EMBL" id="KAH3678904.1"/>
    </source>
</evidence>
<feature type="transmembrane region" description="Helical" evidence="1">
    <location>
        <begin position="6"/>
        <end position="30"/>
    </location>
</feature>
<comment type="caution">
    <text evidence="2">The sequence shown here is derived from an EMBL/GenBank/DDBJ whole genome shotgun (WGS) entry which is preliminary data.</text>
</comment>
<proteinExistence type="predicted"/>
<sequence>MVVVTVTVVVVVVVVVTVTVVVTVVVMVVVVAVVTVAVVMVVAITVLMMLLLLLWQFVRGPVQSDGSTSDQFTVHSLDGFLGVFLVGEGHKPVPSGSTGLHVPHDVGLNQRGKSLEGLLEELVVDVCGQVTDKDVEEILVLGALLGLVGPVDCDLSTV</sequence>
<keyword evidence="1" id="KW-0472">Membrane</keyword>
<dbReference type="Proteomes" id="UP000774326">
    <property type="component" value="Unassembled WGS sequence"/>
</dbReference>
<keyword evidence="1" id="KW-0812">Transmembrane</keyword>
<reference evidence="2" key="1">
    <citation type="journal article" date="2021" name="Open Biol.">
        <title>Shared evolutionary footprints suggest mitochondrial oxidative damage underlies multiple complex I losses in fungi.</title>
        <authorList>
            <person name="Schikora-Tamarit M.A."/>
            <person name="Marcet-Houben M."/>
            <person name="Nosek J."/>
            <person name="Gabaldon T."/>
        </authorList>
    </citation>
    <scope>NUCLEOTIDE SEQUENCE</scope>
    <source>
        <strain evidence="2">CBS2887</strain>
    </source>
</reference>
<keyword evidence="3" id="KW-1185">Reference proteome</keyword>
<keyword evidence="1" id="KW-1133">Transmembrane helix</keyword>
<gene>
    <name evidence="2" type="ORF">WICPIJ_008792</name>
</gene>
<reference evidence="2" key="2">
    <citation type="submission" date="2021-01" db="EMBL/GenBank/DDBJ databases">
        <authorList>
            <person name="Schikora-Tamarit M.A."/>
        </authorList>
    </citation>
    <scope>NUCLEOTIDE SEQUENCE</scope>
    <source>
        <strain evidence="2">CBS2887</strain>
    </source>
</reference>
<evidence type="ECO:0000313" key="3">
    <source>
        <dbReference type="Proteomes" id="UP000774326"/>
    </source>
</evidence>
<dbReference type="AlphaFoldDB" id="A0A9P8THE4"/>
<feature type="transmembrane region" description="Helical" evidence="1">
    <location>
        <begin position="37"/>
        <end position="58"/>
    </location>
</feature>
<name>A0A9P8THE4_WICPI</name>
<accession>A0A9P8THE4</accession>
<protein>
    <submittedName>
        <fullName evidence="2">Uncharacterized protein</fullName>
    </submittedName>
</protein>